<accession>A0AAD4IRR8</accession>
<evidence type="ECO:0000313" key="6">
    <source>
        <dbReference type="Proteomes" id="UP001190926"/>
    </source>
</evidence>
<evidence type="ECO:0000313" key="5">
    <source>
        <dbReference type="EMBL" id="KAH6820008.1"/>
    </source>
</evidence>
<dbReference type="Proteomes" id="UP001190926">
    <property type="component" value="Unassembled WGS sequence"/>
</dbReference>
<evidence type="ECO:0000256" key="4">
    <source>
        <dbReference type="SAM" id="MobiDB-lite"/>
    </source>
</evidence>
<feature type="compositionally biased region" description="Polar residues" evidence="4">
    <location>
        <begin position="8"/>
        <end position="35"/>
    </location>
</feature>
<organism evidence="5 6">
    <name type="scientific">Perilla frutescens var. hirtella</name>
    <name type="common">Perilla citriodora</name>
    <name type="synonym">Perilla setoyensis</name>
    <dbReference type="NCBI Taxonomy" id="608512"/>
    <lineage>
        <taxon>Eukaryota</taxon>
        <taxon>Viridiplantae</taxon>
        <taxon>Streptophyta</taxon>
        <taxon>Embryophyta</taxon>
        <taxon>Tracheophyta</taxon>
        <taxon>Spermatophyta</taxon>
        <taxon>Magnoliopsida</taxon>
        <taxon>eudicotyledons</taxon>
        <taxon>Gunneridae</taxon>
        <taxon>Pentapetalae</taxon>
        <taxon>asterids</taxon>
        <taxon>lamiids</taxon>
        <taxon>Lamiales</taxon>
        <taxon>Lamiaceae</taxon>
        <taxon>Nepetoideae</taxon>
        <taxon>Elsholtzieae</taxon>
        <taxon>Perilla</taxon>
    </lineage>
</organism>
<sequence length="77" mass="7874">MTPFAVNKGSSTPLTKCSPPVSGSTNAVLTISNFQKGGDGGGPSKCDNQYHSDDDTPVVAVSTTDGGRRCLNNITIS</sequence>
<comment type="caution">
    <text evidence="5">The sequence shown here is derived from an EMBL/GenBank/DDBJ whole genome shotgun (WGS) entry which is preliminary data.</text>
</comment>
<name>A0AAD4IRR8_PERFH</name>
<gene>
    <name evidence="5" type="ORF">C2S53_012876</name>
</gene>
<keyword evidence="6" id="KW-1185">Reference proteome</keyword>
<dbReference type="EMBL" id="SDAM02004710">
    <property type="protein sequence ID" value="KAH6820008.1"/>
    <property type="molecule type" value="Genomic_DNA"/>
</dbReference>
<dbReference type="PANTHER" id="PTHR33191:SF77">
    <property type="entry name" value="RIPENING-RELATED PROTEIN 1"/>
    <property type="match status" value="1"/>
</dbReference>
<dbReference type="InterPro" id="IPR039271">
    <property type="entry name" value="Kiwellin-like"/>
</dbReference>
<dbReference type="AlphaFoldDB" id="A0AAD4IRR8"/>
<keyword evidence="2" id="KW-0964">Secreted</keyword>
<comment type="subcellular location">
    <subcellularLocation>
        <location evidence="1">Secreted</location>
    </subcellularLocation>
</comment>
<reference evidence="5 6" key="1">
    <citation type="journal article" date="2021" name="Nat. Commun.">
        <title>Incipient diploidization of the medicinal plant Perilla within 10,000 years.</title>
        <authorList>
            <person name="Zhang Y."/>
            <person name="Shen Q."/>
            <person name="Leng L."/>
            <person name="Zhang D."/>
            <person name="Chen S."/>
            <person name="Shi Y."/>
            <person name="Ning Z."/>
            <person name="Chen S."/>
        </authorList>
    </citation>
    <scope>NUCLEOTIDE SEQUENCE [LARGE SCALE GENOMIC DNA]</scope>
    <source>
        <strain evidence="6">cv. PC099</strain>
    </source>
</reference>
<feature type="region of interest" description="Disordered" evidence="4">
    <location>
        <begin position="1"/>
        <end position="54"/>
    </location>
</feature>
<protein>
    <submittedName>
        <fullName evidence="5">Uncharacterized protein</fullName>
    </submittedName>
</protein>
<proteinExistence type="predicted"/>
<keyword evidence="3" id="KW-0732">Signal</keyword>
<dbReference type="GO" id="GO:0005576">
    <property type="term" value="C:extracellular region"/>
    <property type="evidence" value="ECO:0007669"/>
    <property type="project" value="UniProtKB-SubCell"/>
</dbReference>
<dbReference type="PANTHER" id="PTHR33191">
    <property type="entry name" value="RIPENING-RELATED PROTEIN 2-RELATED"/>
    <property type="match status" value="1"/>
</dbReference>
<evidence type="ECO:0000256" key="1">
    <source>
        <dbReference type="ARBA" id="ARBA00004613"/>
    </source>
</evidence>
<evidence type="ECO:0000256" key="3">
    <source>
        <dbReference type="ARBA" id="ARBA00022729"/>
    </source>
</evidence>
<evidence type="ECO:0000256" key="2">
    <source>
        <dbReference type="ARBA" id="ARBA00022525"/>
    </source>
</evidence>
<dbReference type="Pfam" id="PF24300">
    <property type="entry name" value="KWL1"/>
    <property type="match status" value="1"/>
</dbReference>